<evidence type="ECO:0000313" key="2">
    <source>
        <dbReference type="Proteomes" id="UP001203665"/>
    </source>
</evidence>
<dbReference type="Pfam" id="PF24716">
    <property type="entry name" value="WapI"/>
    <property type="match status" value="1"/>
</dbReference>
<sequence length="140" mass="16109">MAHTFKIGESPNIIEITIPHHETDVQDIYDEVESELTIQSGKYCVHQAGIWISLKNVYLLYQELNEVYQELKGKVIFSNVEESFYIEVTLHSLGQLNVEGYIQDLPSVKNKLAFEFQLDQSYLPKTIDELKDIFAKLGQA</sequence>
<organism evidence="1 2">
    <name type="scientific">Alkalicoccobacillus plakortidis</name>
    <dbReference type="NCBI Taxonomy" id="444060"/>
    <lineage>
        <taxon>Bacteria</taxon>
        <taxon>Bacillati</taxon>
        <taxon>Bacillota</taxon>
        <taxon>Bacilli</taxon>
        <taxon>Bacillales</taxon>
        <taxon>Bacillaceae</taxon>
        <taxon>Alkalicoccobacillus</taxon>
    </lineage>
</organism>
<protein>
    <submittedName>
        <fullName evidence="1">Uncharacterized protein</fullName>
    </submittedName>
</protein>
<accession>A0ABT0XKF6</accession>
<evidence type="ECO:0000313" key="1">
    <source>
        <dbReference type="EMBL" id="MCM2676389.1"/>
    </source>
</evidence>
<dbReference type="InterPro" id="IPR056510">
    <property type="entry name" value="WapI"/>
</dbReference>
<gene>
    <name evidence="1" type="ORF">NDM98_13410</name>
</gene>
<keyword evidence="2" id="KW-1185">Reference proteome</keyword>
<name>A0ABT0XKF6_9BACI</name>
<proteinExistence type="predicted"/>
<dbReference type="RefSeq" id="WP_251608462.1">
    <property type="nucleotide sequence ID" value="NZ_JAMQJY010000001.1"/>
</dbReference>
<reference evidence="1" key="1">
    <citation type="submission" date="2022-06" db="EMBL/GenBank/DDBJ databases">
        <title>Alkalicoccobacillus porphyridii sp. nov., isolated from a marine red alga, Porphyridium purpureum and reclassification of Shouchella plakortidis and Shouchella gibsonii as Alkalicoccobacillus plakortidis comb. nov. and Alkalicoccobacillus gibsonii comb. nov.</title>
        <authorList>
            <person name="Kim K.H."/>
            <person name="Lee J.K."/>
            <person name="Han D.M."/>
            <person name="Baek J.H."/>
            <person name="Jeon C.O."/>
        </authorList>
    </citation>
    <scope>NUCLEOTIDE SEQUENCE</scope>
    <source>
        <strain evidence="1">DSM 19153</strain>
    </source>
</reference>
<dbReference type="EMBL" id="JAMQJY010000001">
    <property type="protein sequence ID" value="MCM2676389.1"/>
    <property type="molecule type" value="Genomic_DNA"/>
</dbReference>
<comment type="caution">
    <text evidence="1">The sequence shown here is derived from an EMBL/GenBank/DDBJ whole genome shotgun (WGS) entry which is preliminary data.</text>
</comment>
<dbReference type="Proteomes" id="UP001203665">
    <property type="component" value="Unassembled WGS sequence"/>
</dbReference>